<dbReference type="RefSeq" id="WP_154664033.1">
    <property type="nucleotide sequence ID" value="NZ_JACIDC010000001.1"/>
</dbReference>
<gene>
    <name evidence="2" type="ORF">GGR34_000453</name>
</gene>
<dbReference type="EMBL" id="JACIDC010000001">
    <property type="protein sequence ID" value="MBB4038824.1"/>
    <property type="molecule type" value="Genomic_DNA"/>
</dbReference>
<comment type="caution">
    <text evidence="2">The sequence shown here is derived from an EMBL/GenBank/DDBJ whole genome shotgun (WGS) entry which is preliminary data.</text>
</comment>
<dbReference type="AlphaFoldDB" id="A0A7W6ICD6"/>
<dbReference type="PROSITE" id="PS51186">
    <property type="entry name" value="GNAT"/>
    <property type="match status" value="1"/>
</dbReference>
<protein>
    <submittedName>
        <fullName evidence="2">GNAT superfamily N-acetyltransferase</fullName>
    </submittedName>
</protein>
<dbReference type="CDD" id="cd04301">
    <property type="entry name" value="NAT_SF"/>
    <property type="match status" value="1"/>
</dbReference>
<dbReference type="Proteomes" id="UP000519439">
    <property type="component" value="Unassembled WGS sequence"/>
</dbReference>
<dbReference type="SUPFAM" id="SSF55729">
    <property type="entry name" value="Acyl-CoA N-acyltransferases (Nat)"/>
    <property type="match status" value="1"/>
</dbReference>
<dbReference type="GO" id="GO:0016747">
    <property type="term" value="F:acyltransferase activity, transferring groups other than amino-acyl groups"/>
    <property type="evidence" value="ECO:0007669"/>
    <property type="project" value="InterPro"/>
</dbReference>
<evidence type="ECO:0000313" key="3">
    <source>
        <dbReference type="Proteomes" id="UP000519439"/>
    </source>
</evidence>
<organism evidence="2 3">
    <name type="scientific">Microvirga flocculans</name>
    <dbReference type="NCBI Taxonomy" id="217168"/>
    <lineage>
        <taxon>Bacteria</taxon>
        <taxon>Pseudomonadati</taxon>
        <taxon>Pseudomonadota</taxon>
        <taxon>Alphaproteobacteria</taxon>
        <taxon>Hyphomicrobiales</taxon>
        <taxon>Methylobacteriaceae</taxon>
        <taxon>Microvirga</taxon>
    </lineage>
</organism>
<dbReference type="Pfam" id="PF13508">
    <property type="entry name" value="Acetyltransf_7"/>
    <property type="match status" value="1"/>
</dbReference>
<dbReference type="Gene3D" id="3.40.630.30">
    <property type="match status" value="1"/>
</dbReference>
<keyword evidence="3" id="KW-1185">Reference proteome</keyword>
<sequence>MLHRLDDNWRKGTNTFSRRGEILLGAFSGDALVGICGRNIDPYGHDEAACRVRHLYVQTACRRSGVGRLLVETIASDAAEYFDRLNARAPQGALCFYERLGFMRIENDPHVTHRLPLHEAVTRPTLALPSP</sequence>
<name>A0A7W6ICD6_9HYPH</name>
<dbReference type="InterPro" id="IPR000182">
    <property type="entry name" value="GNAT_dom"/>
</dbReference>
<evidence type="ECO:0000313" key="2">
    <source>
        <dbReference type="EMBL" id="MBB4038824.1"/>
    </source>
</evidence>
<accession>A0A7W6ICD6</accession>
<proteinExistence type="predicted"/>
<evidence type="ECO:0000259" key="1">
    <source>
        <dbReference type="PROSITE" id="PS51186"/>
    </source>
</evidence>
<feature type="domain" description="N-acetyltransferase" evidence="1">
    <location>
        <begin position="1"/>
        <end position="124"/>
    </location>
</feature>
<reference evidence="2 3" key="1">
    <citation type="submission" date="2020-08" db="EMBL/GenBank/DDBJ databases">
        <title>Genomic Encyclopedia of Type Strains, Phase IV (KMG-IV): sequencing the most valuable type-strain genomes for metagenomic binning, comparative biology and taxonomic classification.</title>
        <authorList>
            <person name="Goeker M."/>
        </authorList>
    </citation>
    <scope>NUCLEOTIDE SEQUENCE [LARGE SCALE GENOMIC DNA]</scope>
    <source>
        <strain evidence="2 3">DSM 15743</strain>
    </source>
</reference>
<keyword evidence="2" id="KW-0808">Transferase</keyword>
<dbReference type="InterPro" id="IPR016181">
    <property type="entry name" value="Acyl_CoA_acyltransferase"/>
</dbReference>